<dbReference type="EMBL" id="JBHRSB010000012">
    <property type="protein sequence ID" value="MFC3003496.1"/>
    <property type="molecule type" value="Genomic_DNA"/>
</dbReference>
<dbReference type="RefSeq" id="WP_216839952.1">
    <property type="nucleotide sequence ID" value="NZ_JAFNJS010000012.1"/>
</dbReference>
<comment type="similarity">
    <text evidence="1">Belongs to the universal stress protein A family.</text>
</comment>
<dbReference type="Pfam" id="PF00582">
    <property type="entry name" value="Usp"/>
    <property type="match status" value="1"/>
</dbReference>
<evidence type="ECO:0000259" key="2">
    <source>
        <dbReference type="Pfam" id="PF00582"/>
    </source>
</evidence>
<name>A0ABV7C3E2_9PROT</name>
<dbReference type="CDD" id="cd00293">
    <property type="entry name" value="USP-like"/>
    <property type="match status" value="1"/>
</dbReference>
<organism evidence="3 4">
    <name type="scientific">Falsiroseomonas tokyonensis</name>
    <dbReference type="NCBI Taxonomy" id="430521"/>
    <lineage>
        <taxon>Bacteria</taxon>
        <taxon>Pseudomonadati</taxon>
        <taxon>Pseudomonadota</taxon>
        <taxon>Alphaproteobacteria</taxon>
        <taxon>Acetobacterales</taxon>
        <taxon>Roseomonadaceae</taxon>
        <taxon>Falsiroseomonas</taxon>
    </lineage>
</organism>
<evidence type="ECO:0000313" key="4">
    <source>
        <dbReference type="Proteomes" id="UP001595420"/>
    </source>
</evidence>
<dbReference type="PANTHER" id="PTHR46268">
    <property type="entry name" value="STRESS RESPONSE PROTEIN NHAX"/>
    <property type="match status" value="1"/>
</dbReference>
<dbReference type="PANTHER" id="PTHR46268:SF15">
    <property type="entry name" value="UNIVERSAL STRESS PROTEIN HP_0031"/>
    <property type="match status" value="1"/>
</dbReference>
<evidence type="ECO:0000313" key="3">
    <source>
        <dbReference type="EMBL" id="MFC3003496.1"/>
    </source>
</evidence>
<proteinExistence type="inferred from homology"/>
<protein>
    <submittedName>
        <fullName evidence="3">Universal stress protein</fullName>
    </submittedName>
</protein>
<reference evidence="4" key="1">
    <citation type="journal article" date="2019" name="Int. J. Syst. Evol. Microbiol.">
        <title>The Global Catalogue of Microorganisms (GCM) 10K type strain sequencing project: providing services to taxonomists for standard genome sequencing and annotation.</title>
        <authorList>
            <consortium name="The Broad Institute Genomics Platform"/>
            <consortium name="The Broad Institute Genome Sequencing Center for Infectious Disease"/>
            <person name="Wu L."/>
            <person name="Ma J."/>
        </authorList>
    </citation>
    <scope>NUCLEOTIDE SEQUENCE [LARGE SCALE GENOMIC DNA]</scope>
    <source>
        <strain evidence="4">CGMCC 1.16855</strain>
    </source>
</reference>
<sequence length="281" mass="29566">MAIKDILVHLDAAPASAARLDFAADLALRHAAHLVGLHVIDILLPVFAGAEIGGGAVMAEMITQMEADAVVAARPVEAAFRERLRRDELSGEWRQVSGSLPSQLALHGRYADLVVMGQAEPDSPSPAGSAAVQAALFESGRPVLLLPHSGAPHRLGRRALVAWNARREAARAVHDALPLFAGMREVIVLTVAPELGMNGHGEQPGADIAAHLARHGLKVTVRLAPGSDVAAGEVLLNEAADLGADLLVMGGYGHSRFREFVLGGVTRTVLKQMTLPVLMSH</sequence>
<comment type="caution">
    <text evidence="3">The sequence shown here is derived from an EMBL/GenBank/DDBJ whole genome shotgun (WGS) entry which is preliminary data.</text>
</comment>
<dbReference type="Proteomes" id="UP001595420">
    <property type="component" value="Unassembled WGS sequence"/>
</dbReference>
<gene>
    <name evidence="3" type="ORF">ACFOD3_26620</name>
</gene>
<accession>A0ABV7C3E2</accession>
<keyword evidence="4" id="KW-1185">Reference proteome</keyword>
<dbReference type="InterPro" id="IPR006016">
    <property type="entry name" value="UspA"/>
</dbReference>
<evidence type="ECO:0000256" key="1">
    <source>
        <dbReference type="ARBA" id="ARBA00008791"/>
    </source>
</evidence>
<feature type="domain" description="UspA" evidence="2">
    <location>
        <begin position="161"/>
        <end position="279"/>
    </location>
</feature>